<dbReference type="Pfam" id="PF01471">
    <property type="entry name" value="PG_binding_1"/>
    <property type="match status" value="1"/>
</dbReference>
<reference evidence="9 10" key="1">
    <citation type="submission" date="2020-08" db="EMBL/GenBank/DDBJ databases">
        <title>Genomic Encyclopedia of Type Strains, Phase IV (KMG-V): Genome sequencing to study the core and pangenomes of soil and plant-associated prokaryotes.</title>
        <authorList>
            <person name="Whitman W."/>
        </authorList>
    </citation>
    <scope>NUCLEOTIDE SEQUENCE [LARGE SCALE GENOMIC DNA]</scope>
    <source>
        <strain evidence="9 10">MP601</strain>
    </source>
</reference>
<evidence type="ECO:0000256" key="6">
    <source>
        <dbReference type="ARBA" id="ARBA00023316"/>
    </source>
</evidence>
<evidence type="ECO:0000259" key="8">
    <source>
        <dbReference type="PROSITE" id="PS52029"/>
    </source>
</evidence>
<dbReference type="Gene3D" id="1.10.101.10">
    <property type="entry name" value="PGBD-like superfamily/PGBD"/>
    <property type="match status" value="1"/>
</dbReference>
<evidence type="ECO:0000313" key="10">
    <source>
        <dbReference type="Proteomes" id="UP000548326"/>
    </source>
</evidence>
<dbReference type="GO" id="GO:0016740">
    <property type="term" value="F:transferase activity"/>
    <property type="evidence" value="ECO:0007669"/>
    <property type="project" value="UniProtKB-KW"/>
</dbReference>
<dbReference type="Gene3D" id="2.40.440.10">
    <property type="entry name" value="L,D-transpeptidase catalytic domain-like"/>
    <property type="match status" value="1"/>
</dbReference>
<proteinExistence type="inferred from homology"/>
<dbReference type="AlphaFoldDB" id="A0A841JGH7"/>
<comment type="similarity">
    <text evidence="2">Belongs to the YkuD family.</text>
</comment>
<dbReference type="SUPFAM" id="SSF47090">
    <property type="entry name" value="PGBD-like"/>
    <property type="match status" value="1"/>
</dbReference>
<dbReference type="PANTHER" id="PTHR41533:SF2">
    <property type="entry name" value="BLR7131 PROTEIN"/>
    <property type="match status" value="1"/>
</dbReference>
<dbReference type="CDD" id="cd16913">
    <property type="entry name" value="YkuD_like"/>
    <property type="match status" value="1"/>
</dbReference>
<gene>
    <name evidence="9" type="ORF">HDF22_001673</name>
</gene>
<dbReference type="GO" id="GO:0004180">
    <property type="term" value="F:carboxypeptidase activity"/>
    <property type="evidence" value="ECO:0007669"/>
    <property type="project" value="UniProtKB-ARBA"/>
</dbReference>
<feature type="domain" description="L,D-TPase catalytic" evidence="8">
    <location>
        <begin position="335"/>
        <end position="497"/>
    </location>
</feature>
<keyword evidence="5 7" id="KW-0573">Peptidoglycan synthesis</keyword>
<dbReference type="InterPro" id="IPR045380">
    <property type="entry name" value="LD_TPept_scaffold_dom"/>
</dbReference>
<keyword evidence="4 7" id="KW-0133">Cell shape</keyword>
<comment type="caution">
    <text evidence="9">The sequence shown here is derived from an EMBL/GenBank/DDBJ whole genome shotgun (WGS) entry which is preliminary data.</text>
</comment>
<dbReference type="Proteomes" id="UP000548326">
    <property type="component" value="Unassembled WGS sequence"/>
</dbReference>
<keyword evidence="6 7" id="KW-0961">Cell wall biogenesis/degradation</keyword>
<dbReference type="InterPro" id="IPR036366">
    <property type="entry name" value="PGBDSf"/>
</dbReference>
<dbReference type="InterPro" id="IPR038063">
    <property type="entry name" value="Transpep_catalytic_dom"/>
</dbReference>
<dbReference type="PROSITE" id="PS51257">
    <property type="entry name" value="PROKAR_LIPOPROTEIN"/>
    <property type="match status" value="1"/>
</dbReference>
<dbReference type="GO" id="GO:0071555">
    <property type="term" value="P:cell wall organization"/>
    <property type="evidence" value="ECO:0007669"/>
    <property type="project" value="UniProtKB-UniRule"/>
</dbReference>
<dbReference type="RefSeq" id="WP_183586851.1">
    <property type="nucleotide sequence ID" value="NZ_JACHCA010000004.1"/>
</dbReference>
<dbReference type="InterPro" id="IPR036365">
    <property type="entry name" value="PGBD-like_sf"/>
</dbReference>
<comment type="pathway">
    <text evidence="1 7">Cell wall biogenesis; peptidoglycan biosynthesis.</text>
</comment>
<accession>A0A841JGH7</accession>
<evidence type="ECO:0000256" key="7">
    <source>
        <dbReference type="PROSITE-ProRule" id="PRU01373"/>
    </source>
</evidence>
<evidence type="ECO:0000256" key="2">
    <source>
        <dbReference type="ARBA" id="ARBA00005992"/>
    </source>
</evidence>
<evidence type="ECO:0000256" key="5">
    <source>
        <dbReference type="ARBA" id="ARBA00022984"/>
    </source>
</evidence>
<dbReference type="GO" id="GO:0009252">
    <property type="term" value="P:peptidoglycan biosynthetic process"/>
    <property type="evidence" value="ECO:0007669"/>
    <property type="project" value="UniProtKB-UniPathway"/>
</dbReference>
<dbReference type="InterPro" id="IPR005490">
    <property type="entry name" value="LD_TPept_cat_dom"/>
</dbReference>
<feature type="active site" description="Nucleophile" evidence="7">
    <location>
        <position position="469"/>
    </location>
</feature>
<dbReference type="InterPro" id="IPR002477">
    <property type="entry name" value="Peptidoglycan-bd-like"/>
</dbReference>
<name>A0A841JGH7_9SPHI</name>
<protein>
    <submittedName>
        <fullName evidence="9">Murein L,D-transpeptidase YcbB/YkuD</fullName>
    </submittedName>
</protein>
<dbReference type="Pfam" id="PF03734">
    <property type="entry name" value="YkuD"/>
    <property type="match status" value="1"/>
</dbReference>
<dbReference type="InterPro" id="IPR052905">
    <property type="entry name" value="LD-transpeptidase_YkuD-like"/>
</dbReference>
<dbReference type="GO" id="GO:0008360">
    <property type="term" value="P:regulation of cell shape"/>
    <property type="evidence" value="ECO:0007669"/>
    <property type="project" value="UniProtKB-UniRule"/>
</dbReference>
<evidence type="ECO:0000256" key="1">
    <source>
        <dbReference type="ARBA" id="ARBA00004752"/>
    </source>
</evidence>
<dbReference type="SUPFAM" id="SSF141523">
    <property type="entry name" value="L,D-transpeptidase catalytic domain-like"/>
    <property type="match status" value="1"/>
</dbReference>
<evidence type="ECO:0000256" key="3">
    <source>
        <dbReference type="ARBA" id="ARBA00022679"/>
    </source>
</evidence>
<evidence type="ECO:0000256" key="4">
    <source>
        <dbReference type="ARBA" id="ARBA00022960"/>
    </source>
</evidence>
<sequence length="553" mass="63583">MLNRRIKQYTLLIIIGISILFSCKQNPKHRVSKADSIKKKIVKEWNKTIPGSFSDQTEAVFDSLQINIFLKKYPAFDAYAKDINLFYSKRKFAYAWYAKSILIEQAGNLVDRLNNLQNEGIYKAIPYPKSLDSLVFDAHPKATKIKAKTNITTELMLTAQYFVFSKLAFQGMSDSVTRAVNWYLPRKKVSYNDYLDSLLKKTGKSSNVLSEPVYRQYDLLKSFLSKYRHLDTIDKWQPIIPGKKLKPGDSSAIISLIKKRLYKLEDFKGDTLNNVYDDELKDAFKQFQMRHGLTADGVAGASTIAELNIPLKTRMRQIIVNMERCRWLPVSLNTDYLAVNIPEFKLHVYHADSLLWSCNVVVGQKVHQTVIFYGEMQYVVFSPYWNLPESIIRNEVLPEIKKNSNYVNEHNMIITGKENGLPVIKQKPGPANSLGLVKFLFPNSYSIYLHDTPSKSLFGESSRAFSHGCIRVGEPAKLASFLLKYDTTWTADRISKAMHLGKEQQITLKHKTPVFIAYFTAFTDRNNKLNFRKDIYNRDEQLASMIISGKGRY</sequence>
<dbReference type="PANTHER" id="PTHR41533">
    <property type="entry name" value="L,D-TRANSPEPTIDASE HI_1667-RELATED"/>
    <property type="match status" value="1"/>
</dbReference>
<evidence type="ECO:0000313" key="9">
    <source>
        <dbReference type="EMBL" id="MBB6127565.1"/>
    </source>
</evidence>
<dbReference type="Pfam" id="PF20142">
    <property type="entry name" value="Scaffold"/>
    <property type="match status" value="1"/>
</dbReference>
<dbReference type="EMBL" id="JACHCA010000004">
    <property type="protein sequence ID" value="MBB6127565.1"/>
    <property type="molecule type" value="Genomic_DNA"/>
</dbReference>
<organism evidence="9 10">
    <name type="scientific">Mucilaginibacter lappiensis</name>
    <dbReference type="NCBI Taxonomy" id="354630"/>
    <lineage>
        <taxon>Bacteria</taxon>
        <taxon>Pseudomonadati</taxon>
        <taxon>Bacteroidota</taxon>
        <taxon>Sphingobacteriia</taxon>
        <taxon>Sphingobacteriales</taxon>
        <taxon>Sphingobacteriaceae</taxon>
        <taxon>Mucilaginibacter</taxon>
    </lineage>
</organism>
<dbReference type="UniPathway" id="UPA00219"/>
<feature type="active site" description="Proton donor/acceptor" evidence="7">
    <location>
        <position position="450"/>
    </location>
</feature>
<dbReference type="PROSITE" id="PS52029">
    <property type="entry name" value="LD_TPASE"/>
    <property type="match status" value="1"/>
</dbReference>
<keyword evidence="3" id="KW-0808">Transferase</keyword>